<evidence type="ECO:0000313" key="4">
    <source>
        <dbReference type="Proteomes" id="UP000237068"/>
    </source>
</evidence>
<dbReference type="OrthoDB" id="9805366at2"/>
<name>A0A2S4AK89_STUST</name>
<evidence type="ECO:0000256" key="2">
    <source>
        <dbReference type="RuleBase" id="RU003718"/>
    </source>
</evidence>
<sequence length="428" mass="46106">MTHFAAIAPPFLSHLRAFEAIACELAQRGHRVTFVQQIDVGALLTLPEAEFIGIGADSHPPGTLAAVVRRAAQPGPFGIRRVIADMAASTELFCREAPGVLRSLQVDAVLADQMEPAGALVAEHLGLPFVSIACALPFNREPLMPLPVMPWRYRATDWGEQLNLHSSRVYDRLMRPQAEVIERYCQAFGLAPRSTLSDCLSPLLQISQTVPGFDFPRRHLPANFHGVGPLRRSLQADAEWNLPFDSARPFVFASLGTLQGHRYTLLRNIARARKPLGVQLLIAHCGGLNAAQAAQLRDEGAYWVTDFAPQRAALARASAVITHAGLNTVLDALEAGVPMLALPIAFDQPGVAARIEHAGVGLRLQPRLASPARISRALEQLLSDPAFRRRGAQLGKEVRQAGGVGRAVQLIETALGTDGQRPGVASGA</sequence>
<dbReference type="PANTHER" id="PTHR48050">
    <property type="entry name" value="STEROL 3-BETA-GLUCOSYLTRANSFERASE"/>
    <property type="match status" value="1"/>
</dbReference>
<dbReference type="AlphaFoldDB" id="A0A2S4AK89"/>
<dbReference type="PROSITE" id="PS00375">
    <property type="entry name" value="UDPGT"/>
    <property type="match status" value="1"/>
</dbReference>
<dbReference type="RefSeq" id="WP_103456923.1">
    <property type="nucleotide sequence ID" value="NZ_JAMOHQ010000014.1"/>
</dbReference>
<accession>A0A2S4AK89</accession>
<proteinExistence type="inferred from homology"/>
<reference evidence="3 4" key="1">
    <citation type="submission" date="2018-01" db="EMBL/GenBank/DDBJ databases">
        <title>Denitrification phenotypes of diverse strains of Pseudomonas stutzeri.</title>
        <authorList>
            <person name="Milligan D.A."/>
            <person name="Bergaust L."/>
            <person name="Bakken L.R."/>
            <person name="Frostegard A."/>
        </authorList>
    </citation>
    <scope>NUCLEOTIDE SEQUENCE [LARGE SCALE GENOMIC DNA]</scope>
    <source>
        <strain evidence="3 4">24a13</strain>
    </source>
</reference>
<organism evidence="3 4">
    <name type="scientific">Stutzerimonas stutzeri</name>
    <name type="common">Pseudomonas stutzeri</name>
    <dbReference type="NCBI Taxonomy" id="316"/>
    <lineage>
        <taxon>Bacteria</taxon>
        <taxon>Pseudomonadati</taxon>
        <taxon>Pseudomonadota</taxon>
        <taxon>Gammaproteobacteria</taxon>
        <taxon>Pseudomonadales</taxon>
        <taxon>Pseudomonadaceae</taxon>
        <taxon>Stutzerimonas</taxon>
    </lineage>
</organism>
<dbReference type="InterPro" id="IPR002213">
    <property type="entry name" value="UDP_glucos_trans"/>
</dbReference>
<dbReference type="CDD" id="cd03784">
    <property type="entry name" value="GT1_Gtf-like"/>
    <property type="match status" value="1"/>
</dbReference>
<comment type="caution">
    <text evidence="3">The sequence shown here is derived from an EMBL/GenBank/DDBJ whole genome shotgun (WGS) entry which is preliminary data.</text>
</comment>
<dbReference type="SUPFAM" id="SSF53756">
    <property type="entry name" value="UDP-Glycosyltransferase/glycogen phosphorylase"/>
    <property type="match status" value="1"/>
</dbReference>
<dbReference type="PANTHER" id="PTHR48050:SF13">
    <property type="entry name" value="STEROL 3-BETA-GLUCOSYLTRANSFERASE UGT80A2"/>
    <property type="match status" value="1"/>
</dbReference>
<keyword evidence="2" id="KW-0328">Glycosyltransferase</keyword>
<dbReference type="GO" id="GO:0008194">
    <property type="term" value="F:UDP-glycosyltransferase activity"/>
    <property type="evidence" value="ECO:0007669"/>
    <property type="project" value="InterPro"/>
</dbReference>
<protein>
    <submittedName>
        <fullName evidence="3">Zeaxanthin glucosyltransferase</fullName>
    </submittedName>
</protein>
<dbReference type="EMBL" id="PPXG01000006">
    <property type="protein sequence ID" value="POH81900.1"/>
    <property type="molecule type" value="Genomic_DNA"/>
</dbReference>
<dbReference type="Pfam" id="PF00201">
    <property type="entry name" value="UDPGT"/>
    <property type="match status" value="1"/>
</dbReference>
<evidence type="ECO:0000313" key="3">
    <source>
        <dbReference type="EMBL" id="POH81900.1"/>
    </source>
</evidence>
<dbReference type="GO" id="GO:0017000">
    <property type="term" value="P:antibiotic biosynthetic process"/>
    <property type="evidence" value="ECO:0007669"/>
    <property type="project" value="UniProtKB-ARBA"/>
</dbReference>
<comment type="similarity">
    <text evidence="2">Belongs to the UDP-glycosyltransferase family.</text>
</comment>
<dbReference type="Gene3D" id="3.40.50.2000">
    <property type="entry name" value="Glycogen Phosphorylase B"/>
    <property type="match status" value="2"/>
</dbReference>
<dbReference type="InterPro" id="IPR035595">
    <property type="entry name" value="UDP_glycos_trans_CS"/>
</dbReference>
<evidence type="ECO:0000256" key="1">
    <source>
        <dbReference type="ARBA" id="ARBA00022679"/>
    </source>
</evidence>
<dbReference type="InterPro" id="IPR050426">
    <property type="entry name" value="Glycosyltransferase_28"/>
</dbReference>
<keyword evidence="1 2" id="KW-0808">Transferase</keyword>
<dbReference type="Proteomes" id="UP000237068">
    <property type="component" value="Unassembled WGS sequence"/>
</dbReference>
<gene>
    <name evidence="3" type="ORF">CXK91_15015</name>
</gene>